<keyword evidence="1" id="KW-0812">Transmembrane</keyword>
<evidence type="ECO:0000256" key="1">
    <source>
        <dbReference type="SAM" id="Phobius"/>
    </source>
</evidence>
<dbReference type="InterPro" id="IPR006860">
    <property type="entry name" value="FecR"/>
</dbReference>
<dbReference type="RefSeq" id="WP_255818796.1">
    <property type="nucleotide sequence ID" value="NZ_CP038804.1"/>
</dbReference>
<proteinExistence type="predicted"/>
<gene>
    <name evidence="3" type="ORF">E4N74_03175</name>
</gene>
<feature type="transmembrane region" description="Helical" evidence="1">
    <location>
        <begin position="20"/>
        <end position="38"/>
    </location>
</feature>
<protein>
    <recommendedName>
        <fullName evidence="2">FecR protein domain-containing protein</fullName>
    </recommendedName>
</protein>
<evidence type="ECO:0000259" key="2">
    <source>
        <dbReference type="Pfam" id="PF04773"/>
    </source>
</evidence>
<reference evidence="3" key="1">
    <citation type="submission" date="2019-04" db="EMBL/GenBank/DDBJ databases">
        <title>Whole genome sequencing of oral phylogroup 2 treponemes.</title>
        <authorList>
            <person name="Chan Y."/>
            <person name="Zeng H.H."/>
            <person name="Yu X.L."/>
            <person name="Leung W.K."/>
            <person name="Watt R.M."/>
        </authorList>
    </citation>
    <scope>NUCLEOTIDE SEQUENCE</scope>
    <source>
        <strain evidence="3">OMZ 835</strain>
    </source>
</reference>
<evidence type="ECO:0000313" key="3">
    <source>
        <dbReference type="EMBL" id="UTY33126.1"/>
    </source>
</evidence>
<evidence type="ECO:0000313" key="4">
    <source>
        <dbReference type="Proteomes" id="UP001058682"/>
    </source>
</evidence>
<organism evidence="3 4">
    <name type="scientific">Treponema putidum</name>
    <dbReference type="NCBI Taxonomy" id="221027"/>
    <lineage>
        <taxon>Bacteria</taxon>
        <taxon>Pseudomonadati</taxon>
        <taxon>Spirochaetota</taxon>
        <taxon>Spirochaetia</taxon>
        <taxon>Spirochaetales</taxon>
        <taxon>Treponemataceae</taxon>
        <taxon>Treponema</taxon>
    </lineage>
</organism>
<dbReference type="EMBL" id="CP038804">
    <property type="protein sequence ID" value="UTY33126.1"/>
    <property type="molecule type" value="Genomic_DNA"/>
</dbReference>
<keyword evidence="1" id="KW-1133">Transmembrane helix</keyword>
<dbReference type="Gene3D" id="2.60.40.10">
    <property type="entry name" value="Immunoglobulins"/>
    <property type="match status" value="2"/>
</dbReference>
<keyword evidence="1" id="KW-0472">Membrane</keyword>
<accession>A0AAE9MSV6</accession>
<dbReference type="Pfam" id="PF04773">
    <property type="entry name" value="FecR"/>
    <property type="match status" value="1"/>
</dbReference>
<sequence length="926" mass="103763">MKTKRNTTFNPKTNSNFLDLVVVIVSLTVIFFDLFLFVKELNRTFERTDTPIATIEYKYKTVQRKFNDRAVWDRPVQNSYLYNGDTIRTANEALATIHFLGNEDASNVVEVDSNTMVQIFTKNEESELNLNSGSVSAKTANNNLRLKSDNADINIEKGSVLHVQKGDAESLQLAVEEGSVSVTGGKNGETEVLEAGSVLQQGEQAKLVMISPGKSLRLLNQSRDDLGVDIKFKWQSSFPNNEEIFLETSPLSNFSVDTKKYDVRGLKEFTVKHDSGALHWRLYAGKAGAESEDAVSGKVTVIKAPTPVTLLPEPDTAFAYNTNPPSIRFLWEGNELSSYYTVEIADNKNMENPKVVKNSSTESFSISELTEGTWYWRVLPKYGFDSSFKAQASEVSAFRVKKTEDAEKPELLHMKKVMDTSKGKGITFSWKPNLDAAKYRVKIARDKDMTDVLINNIVITSYLDLKEASKLLPNGEYYMTVASLDAKDNEIGISDPASFRTMDSEIILRAVFPPNDYNLLQPLTGDTFFTWKSNFDSEQIVQVSDTEDFKTLTVNKSTKGLGIDGITLPEGKWYWRVCTELDGKQYVSDVKKLNVIPLLDKPELENAKKSIVIVPGRKSKFNWKPVEGADYYQVKLTDRIPGSKPFYEDLYASKTEIEIAMGKFEDGDYILNIQAFANATLTSSRKFGLSQAHGFTAKHLKPVELLKPAEGAKIDGIEAALNPSQAEWSSVHPPVGVEFILEKVGVRAPVFALKDAGYKVQLPPLASGKYRWKVIAETEDGFDISSEKYSAFTVLPIPPLPKARFVFPGEKEVLGIPFFSSHRSIVFKWKPVDKATHYVMKIYNEKNKVIASTEIKAKSGAEDLVYEFKDLSRLSRGAFFTEVIAERRLDSGLVFQTGTPSRKRFDIDLPKKDNVETDETGVLYGR</sequence>
<dbReference type="InterPro" id="IPR013783">
    <property type="entry name" value="Ig-like_fold"/>
</dbReference>
<name>A0AAE9MSV6_9SPIR</name>
<dbReference type="AlphaFoldDB" id="A0AAE9MSV6"/>
<dbReference type="Proteomes" id="UP001058682">
    <property type="component" value="Chromosome"/>
</dbReference>
<feature type="domain" description="FecR protein" evidence="2">
    <location>
        <begin position="85"/>
        <end position="180"/>
    </location>
</feature>